<dbReference type="EMBL" id="IAAA01046715">
    <property type="protein sequence ID" value="LAA10482.1"/>
    <property type="molecule type" value="mRNA"/>
</dbReference>
<dbReference type="OrthoDB" id="550309at2759"/>
<dbReference type="GO" id="GO:0006357">
    <property type="term" value="P:regulation of transcription by RNA polymerase II"/>
    <property type="evidence" value="ECO:0007669"/>
    <property type="project" value="InterPro"/>
</dbReference>
<name>A0A2L2YQP6_PARTP</name>
<keyword evidence="6" id="KW-0804">Transcription</keyword>
<organism evidence="12">
    <name type="scientific">Parasteatoda tepidariorum</name>
    <name type="common">Common house spider</name>
    <name type="synonym">Achaearanea tepidariorum</name>
    <dbReference type="NCBI Taxonomy" id="114398"/>
    <lineage>
        <taxon>Eukaryota</taxon>
        <taxon>Metazoa</taxon>
        <taxon>Ecdysozoa</taxon>
        <taxon>Arthropoda</taxon>
        <taxon>Chelicerata</taxon>
        <taxon>Arachnida</taxon>
        <taxon>Araneae</taxon>
        <taxon>Araneomorphae</taxon>
        <taxon>Entelegynae</taxon>
        <taxon>Araneoidea</taxon>
        <taxon>Theridiidae</taxon>
        <taxon>Parasteatoda</taxon>
    </lineage>
</organism>
<evidence type="ECO:0000256" key="4">
    <source>
        <dbReference type="ARBA" id="ARBA00023015"/>
    </source>
</evidence>
<dbReference type="Pfam" id="PF08711">
    <property type="entry name" value="Med26"/>
    <property type="match status" value="1"/>
</dbReference>
<dbReference type="PANTHER" id="PTHR15201">
    <property type="entry name" value="CRSP70"/>
    <property type="match status" value="1"/>
</dbReference>
<keyword evidence="5" id="KW-0010">Activator</keyword>
<proteinExistence type="evidence at transcript level"/>
<dbReference type="InterPro" id="IPR003617">
    <property type="entry name" value="TFIIS/CRSP70_N_sub"/>
</dbReference>
<dbReference type="PANTHER" id="PTHR15201:SF1">
    <property type="entry name" value="MEDIATOR OF RNA POLYMERASE II TRANSCRIPTION SUBUNIT 26"/>
    <property type="match status" value="1"/>
</dbReference>
<dbReference type="GO" id="GO:0070847">
    <property type="term" value="C:core mediator complex"/>
    <property type="evidence" value="ECO:0007669"/>
    <property type="project" value="TreeGrafter"/>
</dbReference>
<dbReference type="InterPro" id="IPR042376">
    <property type="entry name" value="MED26"/>
</dbReference>
<protein>
    <recommendedName>
        <fullName evidence="3">Mediator of RNA polymerase II transcription subunit 26</fullName>
    </recommendedName>
    <alternativeName>
        <fullName evidence="8">Mediator complex subunit 26</fullName>
    </alternativeName>
</protein>
<comment type="subcellular location">
    <subcellularLocation>
        <location evidence="1 9">Nucleus</location>
    </subcellularLocation>
</comment>
<evidence type="ECO:0000256" key="10">
    <source>
        <dbReference type="SAM" id="MobiDB-lite"/>
    </source>
</evidence>
<evidence type="ECO:0000313" key="12">
    <source>
        <dbReference type="EMBL" id="LAA10482.1"/>
    </source>
</evidence>
<comment type="similarity">
    <text evidence="2">Belongs to the Mediator complex subunit 26 family.</text>
</comment>
<evidence type="ECO:0000256" key="9">
    <source>
        <dbReference type="PROSITE-ProRule" id="PRU00649"/>
    </source>
</evidence>
<evidence type="ECO:0000256" key="8">
    <source>
        <dbReference type="ARBA" id="ARBA00031968"/>
    </source>
</evidence>
<dbReference type="GO" id="GO:0010628">
    <property type="term" value="P:positive regulation of gene expression"/>
    <property type="evidence" value="ECO:0007669"/>
    <property type="project" value="TreeGrafter"/>
</dbReference>
<keyword evidence="4" id="KW-0805">Transcription regulation</keyword>
<feature type="compositionally biased region" description="Pro residues" evidence="10">
    <location>
        <begin position="109"/>
        <end position="119"/>
    </location>
</feature>
<feature type="region of interest" description="Disordered" evidence="10">
    <location>
        <begin position="241"/>
        <end position="261"/>
    </location>
</feature>
<evidence type="ECO:0000256" key="2">
    <source>
        <dbReference type="ARBA" id="ARBA00009681"/>
    </source>
</evidence>
<dbReference type="PROSITE" id="PS51319">
    <property type="entry name" value="TFIIS_N"/>
    <property type="match status" value="1"/>
</dbReference>
<dbReference type="InterPro" id="IPR035441">
    <property type="entry name" value="TFIIS/LEDGF_dom_sf"/>
</dbReference>
<reference evidence="12" key="1">
    <citation type="journal article" date="2016" name="Mol. Ecol. Resour.">
        <title>Evaluation of the impact of RNA preservation methods of spiders for de novo transcriptome assembly.</title>
        <authorList>
            <person name="Kono N."/>
            <person name="Nakamura H."/>
            <person name="Ito Y."/>
            <person name="Tomita M."/>
            <person name="Arakawa K."/>
        </authorList>
    </citation>
    <scope>NUCLEOTIDE SEQUENCE</scope>
    <source>
        <tissue evidence="12">Whole body</tissue>
    </source>
</reference>
<evidence type="ECO:0000256" key="3">
    <source>
        <dbReference type="ARBA" id="ARBA00019686"/>
    </source>
</evidence>
<evidence type="ECO:0000256" key="7">
    <source>
        <dbReference type="ARBA" id="ARBA00023242"/>
    </source>
</evidence>
<evidence type="ECO:0000256" key="5">
    <source>
        <dbReference type="ARBA" id="ARBA00023159"/>
    </source>
</evidence>
<dbReference type="Gene3D" id="1.20.930.10">
    <property type="entry name" value="Conserved domain common to transcription factors TFIIS, elongin A, CRSP70"/>
    <property type="match status" value="1"/>
</dbReference>
<dbReference type="AlphaFoldDB" id="A0A2L2YQP6"/>
<accession>A0A2L2YQP6</accession>
<feature type="compositionally biased region" description="Polar residues" evidence="10">
    <location>
        <begin position="241"/>
        <end position="251"/>
    </location>
</feature>
<keyword evidence="7 9" id="KW-0539">Nucleus</keyword>
<dbReference type="SMART" id="SM00509">
    <property type="entry name" value="TFS2N"/>
    <property type="match status" value="1"/>
</dbReference>
<sequence length="462" mass="49875">MQQTPHEIKEKLLQALDNEYNVVDMAAVLEVITALEKAIITKEALERTRIGRYINELRKRTNNEQLARRAKDLVKSWRKLLPQTQERINGEDTHNSISSPGSMTVLGPGPGPGFGPGPGPGNRTIKICASVPGTPRYKTSSPSIIIERSSSPYFSSASNSPLLNSAVFQGSNLSSMPSNYAPLKVGCQLNIRTDSNSIINKNLLIVSNQSKNMQVFAPLSPSDLKESSNITSSGICTALQKSSSNVSPGRKSNSSSISPSISVSQNMSPILASTNAHSSLDIAKTNAANKRLRKENSYSNCSSPEIIEVITLDDSPIGNGMSEVNENVSPSESSIIINSSVSNSNCVTSEKSLTTNLKTTKRKRSFDKNELHENKLGDVLASLPSGSKHPKVKTTQQLIADLQAKKGLNTVLSPNSLTSIDSLNCSEAEMSRTKSELLKKFLIQSARNENNVSPIYDSSISN</sequence>
<dbReference type="GO" id="GO:0003712">
    <property type="term" value="F:transcription coregulator activity"/>
    <property type="evidence" value="ECO:0007669"/>
    <property type="project" value="TreeGrafter"/>
</dbReference>
<evidence type="ECO:0000256" key="1">
    <source>
        <dbReference type="ARBA" id="ARBA00004123"/>
    </source>
</evidence>
<feature type="region of interest" description="Disordered" evidence="10">
    <location>
        <begin position="85"/>
        <end position="122"/>
    </location>
</feature>
<evidence type="ECO:0000259" key="11">
    <source>
        <dbReference type="PROSITE" id="PS51319"/>
    </source>
</evidence>
<dbReference type="SUPFAM" id="SSF47676">
    <property type="entry name" value="Conserved domain common to transcription factors TFIIS, elongin A, CRSP70"/>
    <property type="match status" value="1"/>
</dbReference>
<feature type="compositionally biased region" description="Low complexity" evidence="10">
    <location>
        <begin position="252"/>
        <end position="261"/>
    </location>
</feature>
<feature type="domain" description="TFIIS N-terminal" evidence="11">
    <location>
        <begin position="7"/>
        <end position="84"/>
    </location>
</feature>
<dbReference type="GO" id="GO:0016592">
    <property type="term" value="C:mediator complex"/>
    <property type="evidence" value="ECO:0007669"/>
    <property type="project" value="InterPro"/>
</dbReference>
<evidence type="ECO:0000256" key="6">
    <source>
        <dbReference type="ARBA" id="ARBA00023163"/>
    </source>
</evidence>
<dbReference type="CDD" id="cd00183">
    <property type="entry name" value="TFIIS_I"/>
    <property type="match status" value="1"/>
</dbReference>
<dbReference type="InterPro" id="IPR017923">
    <property type="entry name" value="TFIIS_N"/>
</dbReference>